<reference evidence="3" key="1">
    <citation type="submission" date="2020-03" db="EMBL/GenBank/DDBJ databases">
        <title>Hybrid Assembly of Korean Phytophthora infestans isolates.</title>
        <authorList>
            <person name="Prokchorchik M."/>
            <person name="Lee Y."/>
            <person name="Seo J."/>
            <person name="Cho J.-H."/>
            <person name="Park Y.-E."/>
            <person name="Jang D.-C."/>
            <person name="Im J.-S."/>
            <person name="Choi J.-G."/>
            <person name="Park H.-J."/>
            <person name="Lee G.-B."/>
            <person name="Lee Y.-G."/>
            <person name="Hong S.-Y."/>
            <person name="Cho K."/>
            <person name="Sohn K.H."/>
        </authorList>
    </citation>
    <scope>NUCLEOTIDE SEQUENCE</scope>
    <source>
        <strain evidence="3">KR_2_A2</strain>
    </source>
</reference>
<proteinExistence type="predicted"/>
<keyword evidence="2" id="KW-0812">Transmembrane</keyword>
<organism evidence="3 4">
    <name type="scientific">Phytophthora infestans</name>
    <name type="common">Potato late blight agent</name>
    <name type="synonym">Botrytis infestans</name>
    <dbReference type="NCBI Taxonomy" id="4787"/>
    <lineage>
        <taxon>Eukaryota</taxon>
        <taxon>Sar</taxon>
        <taxon>Stramenopiles</taxon>
        <taxon>Oomycota</taxon>
        <taxon>Peronosporomycetes</taxon>
        <taxon>Peronosporales</taxon>
        <taxon>Peronosporaceae</taxon>
        <taxon>Phytophthora</taxon>
    </lineage>
</organism>
<gene>
    <name evidence="3" type="ORF">GN958_ATG00202</name>
</gene>
<dbReference type="EMBL" id="JAACNO010000047">
    <property type="protein sequence ID" value="KAF4150540.1"/>
    <property type="molecule type" value="Genomic_DNA"/>
</dbReference>
<keyword evidence="2" id="KW-1133">Transmembrane helix</keyword>
<keyword evidence="2" id="KW-0472">Membrane</keyword>
<feature type="region of interest" description="Disordered" evidence="1">
    <location>
        <begin position="1"/>
        <end position="30"/>
    </location>
</feature>
<evidence type="ECO:0000313" key="4">
    <source>
        <dbReference type="Proteomes" id="UP000704712"/>
    </source>
</evidence>
<protein>
    <submittedName>
        <fullName evidence="3">Uncharacterized protein</fullName>
    </submittedName>
</protein>
<sequence length="172" mass="18962">MKSSRNYGSENEETDFIRRVAAPDRPNARRRQKKRLAIAGAAMLLVGATASVGFATLQSTQSSTMAMQQMAANLVVPDFVEAMGDPYFPSFDELDGDGDGVVAYAENMKDLHEVWDKDRVDIANSDLPDIVKQDLNNELDDKVASDSACVKKAMVPTKKRTLTFDRKTINSL</sequence>
<comment type="caution">
    <text evidence="3">The sequence shown here is derived from an EMBL/GenBank/DDBJ whole genome shotgun (WGS) entry which is preliminary data.</text>
</comment>
<dbReference type="AlphaFoldDB" id="A0A8S9VBZ8"/>
<dbReference type="Proteomes" id="UP000704712">
    <property type="component" value="Unassembled WGS sequence"/>
</dbReference>
<accession>A0A8S9VBZ8</accession>
<feature type="non-terminal residue" evidence="3">
    <location>
        <position position="1"/>
    </location>
</feature>
<name>A0A8S9VBZ8_PHYIN</name>
<evidence type="ECO:0000313" key="3">
    <source>
        <dbReference type="EMBL" id="KAF4150540.1"/>
    </source>
</evidence>
<evidence type="ECO:0000256" key="2">
    <source>
        <dbReference type="SAM" id="Phobius"/>
    </source>
</evidence>
<feature type="transmembrane region" description="Helical" evidence="2">
    <location>
        <begin position="36"/>
        <end position="57"/>
    </location>
</feature>
<evidence type="ECO:0000256" key="1">
    <source>
        <dbReference type="SAM" id="MobiDB-lite"/>
    </source>
</evidence>